<evidence type="ECO:0000313" key="2">
    <source>
        <dbReference type="EMBL" id="AJG00896.1"/>
    </source>
</evidence>
<sequence length="452" mass="50001">MTRLSLCALTVALAAGHCLAEPSTVERAMHRFEEMEAFDDAERTTTTTTTTTTRTTTPLIEAPEKFLENLLKSLQKQLLLQETLMRQLMNDILSFLRDIAKNFALGDTQPPAITKVNEMMEMLSTRMATALQGVDELMMSSGSLDGETLRSVTTKFMKEVRVQDIVVDALFSSLRGTQTNAFLTGATAAQEKDAYAAANRAAEEFLSRMYHNLRVAGISEEDIVKFVPKPGMEGMQMRNMGKRGYGYGGYGYAYGYPLYSYGYSYPSYAYSYPYYSYSYPYYSYSSLYSYSYPYYSYGYGYPYAFGFRRLRPNSCPGCPPGPPVPVTGVSEVPMGVPPQKPVVPPFRSMGEETLGMGSPSPMGMGYTDPMMGYGMGSEYGTLEQNMGYPMDTMTGMNSIEESLYNTYGGMPAGYRNLAPMEFPGVFPESGMPTAPFGFGPIGGYGVYTWGPK</sequence>
<feature type="chain" id="PRO_5002117358" evidence="1">
    <location>
        <begin position="21"/>
        <end position="452"/>
    </location>
</feature>
<proteinExistence type="predicted"/>
<dbReference type="AlphaFoldDB" id="A0A0B5JG32"/>
<evidence type="ECO:0000256" key="1">
    <source>
        <dbReference type="SAM" id="SignalP"/>
    </source>
</evidence>
<feature type="signal peptide" evidence="1">
    <location>
        <begin position="1"/>
        <end position="20"/>
    </location>
</feature>
<keyword evidence="1" id="KW-0732">Signal</keyword>
<accession>A0A0B5JG32</accession>
<dbReference type="EMBL" id="KM980455">
    <property type="protein sequence ID" value="AJG00896.1"/>
    <property type="molecule type" value="Genomic_DNA"/>
</dbReference>
<protein>
    <submittedName>
        <fullName evidence="2">Gametocyte antigen 2</fullName>
    </submittedName>
</protein>
<reference evidence="2" key="1">
    <citation type="submission" date="2014-10" db="EMBL/GenBank/DDBJ databases">
        <title>Identification and analysis of Eimeria nieschulzi gametocyte genes reveal splicing events of gam genes and conserved motifs in the wall forming proteins within the genus Eimeria.</title>
        <authorList>
            <person name="Kurth M."/>
        </authorList>
    </citation>
    <scope>NUCLEOTIDE SEQUENCE</scope>
</reference>
<organism evidence="2">
    <name type="scientific">Eimeria nieschulzi</name>
    <dbReference type="NCBI Taxonomy" id="44416"/>
    <lineage>
        <taxon>Eukaryota</taxon>
        <taxon>Sar</taxon>
        <taxon>Alveolata</taxon>
        <taxon>Apicomplexa</taxon>
        <taxon>Conoidasida</taxon>
        <taxon>Coccidia</taxon>
        <taxon>Eucoccidiorida</taxon>
        <taxon>Eimeriorina</taxon>
        <taxon>Eimeriidae</taxon>
        <taxon>Eimeria</taxon>
    </lineage>
</organism>
<name>A0A0B5JG32_9EIME</name>
<gene>
    <name evidence="2" type="primary">gam56-2</name>
</gene>